<protein>
    <submittedName>
        <fullName evidence="3">Uncharacterized protein</fullName>
    </submittedName>
</protein>
<feature type="transmembrane region" description="Helical" evidence="2">
    <location>
        <begin position="78"/>
        <end position="100"/>
    </location>
</feature>
<dbReference type="AlphaFoldDB" id="A0A0D2KHN5"/>
<organism evidence="3 4">
    <name type="scientific">Hypholoma sublateritium (strain FD-334 SS-4)</name>
    <dbReference type="NCBI Taxonomy" id="945553"/>
    <lineage>
        <taxon>Eukaryota</taxon>
        <taxon>Fungi</taxon>
        <taxon>Dikarya</taxon>
        <taxon>Basidiomycota</taxon>
        <taxon>Agaricomycotina</taxon>
        <taxon>Agaricomycetes</taxon>
        <taxon>Agaricomycetidae</taxon>
        <taxon>Agaricales</taxon>
        <taxon>Agaricineae</taxon>
        <taxon>Strophariaceae</taxon>
        <taxon>Hypholoma</taxon>
    </lineage>
</organism>
<name>A0A0D2KHN5_HYPSF</name>
<dbReference type="EMBL" id="KN817694">
    <property type="protein sequence ID" value="KJA14102.1"/>
    <property type="molecule type" value="Genomic_DNA"/>
</dbReference>
<sequence>MSSQRSPSPPFESAEIPPPLVSQTDCPTNPEDKHPDYQRIQAFSLAVQRFTSIYSLSGYDHNIDAAENLLDTAIDLNFAAVELAYSPALLSMISLLLSMYDTMLSNKANRLSRSYIDRSPHYSVLQGLMNHALLVLDHNTSVARNSSTT</sequence>
<gene>
    <name evidence="3" type="ORF">HYPSUDRAFT_208981</name>
</gene>
<evidence type="ECO:0000313" key="4">
    <source>
        <dbReference type="Proteomes" id="UP000054270"/>
    </source>
</evidence>
<keyword evidence="2" id="KW-1133">Transmembrane helix</keyword>
<keyword evidence="4" id="KW-1185">Reference proteome</keyword>
<feature type="region of interest" description="Disordered" evidence="1">
    <location>
        <begin position="1"/>
        <end position="34"/>
    </location>
</feature>
<accession>A0A0D2KHN5</accession>
<evidence type="ECO:0000256" key="2">
    <source>
        <dbReference type="SAM" id="Phobius"/>
    </source>
</evidence>
<reference evidence="4" key="1">
    <citation type="submission" date="2014-04" db="EMBL/GenBank/DDBJ databases">
        <title>Evolutionary Origins and Diversification of the Mycorrhizal Mutualists.</title>
        <authorList>
            <consortium name="DOE Joint Genome Institute"/>
            <consortium name="Mycorrhizal Genomics Consortium"/>
            <person name="Kohler A."/>
            <person name="Kuo A."/>
            <person name="Nagy L.G."/>
            <person name="Floudas D."/>
            <person name="Copeland A."/>
            <person name="Barry K.W."/>
            <person name="Cichocki N."/>
            <person name="Veneault-Fourrey C."/>
            <person name="LaButti K."/>
            <person name="Lindquist E.A."/>
            <person name="Lipzen A."/>
            <person name="Lundell T."/>
            <person name="Morin E."/>
            <person name="Murat C."/>
            <person name="Riley R."/>
            <person name="Ohm R."/>
            <person name="Sun H."/>
            <person name="Tunlid A."/>
            <person name="Henrissat B."/>
            <person name="Grigoriev I.V."/>
            <person name="Hibbett D.S."/>
            <person name="Martin F."/>
        </authorList>
    </citation>
    <scope>NUCLEOTIDE SEQUENCE [LARGE SCALE GENOMIC DNA]</scope>
    <source>
        <strain evidence="4">FD-334 SS-4</strain>
    </source>
</reference>
<keyword evidence="2" id="KW-0812">Transmembrane</keyword>
<keyword evidence="2" id="KW-0472">Membrane</keyword>
<dbReference type="Proteomes" id="UP000054270">
    <property type="component" value="Unassembled WGS sequence"/>
</dbReference>
<evidence type="ECO:0000256" key="1">
    <source>
        <dbReference type="SAM" id="MobiDB-lite"/>
    </source>
</evidence>
<evidence type="ECO:0000313" key="3">
    <source>
        <dbReference type="EMBL" id="KJA14102.1"/>
    </source>
</evidence>
<proteinExistence type="predicted"/>